<dbReference type="AlphaFoldDB" id="A0A6M3J7J4"/>
<reference evidence="1" key="1">
    <citation type="submission" date="2020-03" db="EMBL/GenBank/DDBJ databases">
        <title>The deep terrestrial virosphere.</title>
        <authorList>
            <person name="Holmfeldt K."/>
            <person name="Nilsson E."/>
            <person name="Simone D."/>
            <person name="Lopez-Fernandez M."/>
            <person name="Wu X."/>
            <person name="de Brujin I."/>
            <person name="Lundin D."/>
            <person name="Andersson A."/>
            <person name="Bertilsson S."/>
            <person name="Dopson M."/>
        </authorList>
    </citation>
    <scope>NUCLEOTIDE SEQUENCE</scope>
    <source>
        <strain evidence="1">MM415B00382</strain>
    </source>
</reference>
<name>A0A6M3J7J4_9ZZZZ</name>
<protein>
    <submittedName>
        <fullName evidence="1">Uncharacterized protein</fullName>
    </submittedName>
</protein>
<dbReference type="EMBL" id="MT141542">
    <property type="protein sequence ID" value="QJA65654.1"/>
    <property type="molecule type" value="Genomic_DNA"/>
</dbReference>
<organism evidence="1">
    <name type="scientific">viral metagenome</name>
    <dbReference type="NCBI Taxonomy" id="1070528"/>
    <lineage>
        <taxon>unclassified sequences</taxon>
        <taxon>metagenomes</taxon>
        <taxon>organismal metagenomes</taxon>
    </lineage>
</organism>
<gene>
    <name evidence="1" type="ORF">MM415B00382_0044</name>
</gene>
<proteinExistence type="predicted"/>
<sequence length="68" mass="7830">MGEGDETTYRPHYRTRDADTGEDLLVVWYAHRDAPSLIPWITPSTADLPNQSSLIDASLWLFRNRSRP</sequence>
<accession>A0A6M3J7J4</accession>
<evidence type="ECO:0000313" key="1">
    <source>
        <dbReference type="EMBL" id="QJA65654.1"/>
    </source>
</evidence>